<comment type="caution">
    <text evidence="1">The sequence shown here is derived from an EMBL/GenBank/DDBJ whole genome shotgun (WGS) entry which is preliminary data.</text>
</comment>
<evidence type="ECO:0000313" key="1">
    <source>
        <dbReference type="EMBL" id="GCC19114.1"/>
    </source>
</evidence>
<reference evidence="1 2" key="1">
    <citation type="journal article" date="2018" name="Nat. Ecol. Evol.">
        <title>Shark genomes provide insights into elasmobranch evolution and the origin of vertebrates.</title>
        <authorList>
            <person name="Hara Y"/>
            <person name="Yamaguchi K"/>
            <person name="Onimaru K"/>
            <person name="Kadota M"/>
            <person name="Koyanagi M"/>
            <person name="Keeley SD"/>
            <person name="Tatsumi K"/>
            <person name="Tanaka K"/>
            <person name="Motone F"/>
            <person name="Kageyama Y"/>
            <person name="Nozu R"/>
            <person name="Adachi N"/>
            <person name="Nishimura O"/>
            <person name="Nakagawa R"/>
            <person name="Tanegashima C"/>
            <person name="Kiyatake I"/>
            <person name="Matsumoto R"/>
            <person name="Murakumo K"/>
            <person name="Nishida K"/>
            <person name="Terakita A"/>
            <person name="Kuratani S"/>
            <person name="Sato K"/>
            <person name="Hyodo S Kuraku.S."/>
        </authorList>
    </citation>
    <scope>NUCLEOTIDE SEQUENCE [LARGE SCALE GENOMIC DNA]</scope>
</reference>
<gene>
    <name evidence="1" type="ORF">chiPu_0020968</name>
</gene>
<dbReference type="Proteomes" id="UP000287033">
    <property type="component" value="Unassembled WGS sequence"/>
</dbReference>
<keyword evidence="2" id="KW-1185">Reference proteome</keyword>
<sequence>MQVRDDGENAQFHHKPLTTCEQWLVCCRKTRCVNAKFWSGWDLIWMRHRLHLKEIRQPVWAADRQAKSRLAPTGLTNVVLYNRENRTMVMAGGPSCP</sequence>
<proteinExistence type="predicted"/>
<dbReference type="EMBL" id="BEZZ01003186">
    <property type="protein sequence ID" value="GCC19114.1"/>
    <property type="molecule type" value="Genomic_DNA"/>
</dbReference>
<accession>A0A401RLZ9</accession>
<organism evidence="1 2">
    <name type="scientific">Chiloscyllium punctatum</name>
    <name type="common">Brownbanded bambooshark</name>
    <name type="synonym">Hemiscyllium punctatum</name>
    <dbReference type="NCBI Taxonomy" id="137246"/>
    <lineage>
        <taxon>Eukaryota</taxon>
        <taxon>Metazoa</taxon>
        <taxon>Chordata</taxon>
        <taxon>Craniata</taxon>
        <taxon>Vertebrata</taxon>
        <taxon>Chondrichthyes</taxon>
        <taxon>Elasmobranchii</taxon>
        <taxon>Galeomorphii</taxon>
        <taxon>Galeoidea</taxon>
        <taxon>Orectolobiformes</taxon>
        <taxon>Hemiscylliidae</taxon>
        <taxon>Chiloscyllium</taxon>
    </lineage>
</organism>
<name>A0A401RLZ9_CHIPU</name>
<evidence type="ECO:0000313" key="2">
    <source>
        <dbReference type="Proteomes" id="UP000287033"/>
    </source>
</evidence>
<protein>
    <submittedName>
        <fullName evidence="1">Uncharacterized protein</fullName>
    </submittedName>
</protein>
<dbReference type="AlphaFoldDB" id="A0A401RLZ9"/>